<accession>A0A8J1TB26</accession>
<comment type="caution">
    <text evidence="1">The sequence shown here is derived from an EMBL/GenBank/DDBJ whole genome shotgun (WGS) entry which is preliminary data.</text>
</comment>
<dbReference type="AlphaFoldDB" id="A0A8J1TB26"/>
<gene>
    <name evidence="1" type="ORF">OFUS_LOCUS23667</name>
</gene>
<name>A0A8J1TB26_OWEFU</name>
<sequence>FHHYGYNRDRQLNADDTVTFTAGEISGREGVGERNVKLTVPIRPIYDDSDSVHAPSCINANTTGGEEFDGVIGVTITGILIYKPFDNNGCAYDTGCQMEGKFVAPCFNIYTNNTNIIGLALDGHVIYDDGGKADECNGGIRGNEYGYTVTKNFPFMIGCFVGSTYKSAIEIYDPPPLPQLPIENHMFLPPMSNHMVLPIEENQTIETTTAELLENATQDDEHNHGNVKRSVQGVEIINGTDNENGTRLISSMESGLVVRKEPIQVRMRIDRLQCPSKAQINSECNRTVDNRAGNDLSEIPNNAGAKEVAMNWGIRVSIIYFAMVKFY</sequence>
<evidence type="ECO:0000313" key="1">
    <source>
        <dbReference type="EMBL" id="CAH1799688.1"/>
    </source>
</evidence>
<evidence type="ECO:0000313" key="2">
    <source>
        <dbReference type="Proteomes" id="UP000749559"/>
    </source>
</evidence>
<reference evidence="1" key="1">
    <citation type="submission" date="2022-03" db="EMBL/GenBank/DDBJ databases">
        <authorList>
            <person name="Martin C."/>
        </authorList>
    </citation>
    <scope>NUCLEOTIDE SEQUENCE</scope>
</reference>
<organism evidence="1 2">
    <name type="scientific">Owenia fusiformis</name>
    <name type="common">Polychaete worm</name>
    <dbReference type="NCBI Taxonomy" id="6347"/>
    <lineage>
        <taxon>Eukaryota</taxon>
        <taxon>Metazoa</taxon>
        <taxon>Spiralia</taxon>
        <taxon>Lophotrochozoa</taxon>
        <taxon>Annelida</taxon>
        <taxon>Polychaeta</taxon>
        <taxon>Sedentaria</taxon>
        <taxon>Canalipalpata</taxon>
        <taxon>Sabellida</taxon>
        <taxon>Oweniida</taxon>
        <taxon>Oweniidae</taxon>
        <taxon>Owenia</taxon>
    </lineage>
</organism>
<feature type="non-terminal residue" evidence="1">
    <location>
        <position position="1"/>
    </location>
</feature>
<keyword evidence="2" id="KW-1185">Reference proteome</keyword>
<dbReference type="EMBL" id="CAIIXF020000011">
    <property type="protein sequence ID" value="CAH1799688.1"/>
    <property type="molecule type" value="Genomic_DNA"/>
</dbReference>
<dbReference type="Proteomes" id="UP000749559">
    <property type="component" value="Unassembled WGS sequence"/>
</dbReference>
<proteinExistence type="predicted"/>
<protein>
    <submittedName>
        <fullName evidence="1">Uncharacterized protein</fullName>
    </submittedName>
</protein>